<accession>A0A545SQA3</accession>
<dbReference type="OrthoDB" id="9802991at2"/>
<feature type="chain" id="PRO_5021993699" description="Pectinacetylesterase" evidence="1">
    <location>
        <begin position="29"/>
        <end position="389"/>
    </location>
</feature>
<dbReference type="AlphaFoldDB" id="A0A545SQA3"/>
<dbReference type="Proteomes" id="UP000315816">
    <property type="component" value="Unassembled WGS sequence"/>
</dbReference>
<evidence type="ECO:0000313" key="2">
    <source>
        <dbReference type="EMBL" id="TQV67160.1"/>
    </source>
</evidence>
<evidence type="ECO:0008006" key="4">
    <source>
        <dbReference type="Google" id="ProtNLM"/>
    </source>
</evidence>
<evidence type="ECO:0000256" key="1">
    <source>
        <dbReference type="SAM" id="SignalP"/>
    </source>
</evidence>
<reference evidence="2 3" key="1">
    <citation type="submission" date="2019-06" db="EMBL/GenBank/DDBJ databases">
        <title>A novel species of marine bacteria.</title>
        <authorList>
            <person name="Wang Y."/>
        </authorList>
    </citation>
    <scope>NUCLEOTIDE SEQUENCE [LARGE SCALE GENOMIC DNA]</scope>
    <source>
        <strain evidence="2 3">MA1-10</strain>
    </source>
</reference>
<dbReference type="RefSeq" id="WP_142853972.1">
    <property type="nucleotide sequence ID" value="NZ_FXWW01000003.1"/>
</dbReference>
<comment type="caution">
    <text evidence="2">The sequence shown here is derived from an EMBL/GenBank/DDBJ whole genome shotgun (WGS) entry which is preliminary data.</text>
</comment>
<keyword evidence="1" id="KW-0732">Signal</keyword>
<proteinExistence type="predicted"/>
<evidence type="ECO:0000313" key="3">
    <source>
        <dbReference type="Proteomes" id="UP000315816"/>
    </source>
</evidence>
<gene>
    <name evidence="2" type="ORF">FIL88_11295</name>
</gene>
<keyword evidence="3" id="KW-1185">Reference proteome</keyword>
<organism evidence="2 3">
    <name type="scientific">Aliiroseovarius halocynthiae</name>
    <dbReference type="NCBI Taxonomy" id="985055"/>
    <lineage>
        <taxon>Bacteria</taxon>
        <taxon>Pseudomonadati</taxon>
        <taxon>Pseudomonadota</taxon>
        <taxon>Alphaproteobacteria</taxon>
        <taxon>Rhodobacterales</taxon>
        <taxon>Paracoccaceae</taxon>
        <taxon>Aliiroseovarius</taxon>
    </lineage>
</organism>
<sequence length="389" mass="42631">MINISQTPARTTAIALTVMLTSTSAVWAQSSEWRNIIPTNAPGCADGSDYSFWARAANPSKLAVIFPGGGACWSGGSCDQENEYSNYEANSTLEGDPTEDGGIFDLNNPQNPLSDYSFIVLPTCNGDVSLGDNTITYQTQVEDGSSKEYQVLHKGFGNAMAGIEWAQSTFPDAKDITIMGWSAGAIPSPLYTHIIAQRYENAKVSHVADGAGGYRVDDELDLAFENWGTRNVFKQVKGFESLADGKLSFEDIYVRAAQLNPDINFHQLNIAHDYTQAYFLQALGVDEPNVFARIKTAQTYINDNVSNFRTYTAGGEAENIIGGFYDGILNHSLQNNGKPYVLDRLYTYQSDGTPVLEWINSVVAHENVKNVLCENCGEPSYTVTFEDED</sequence>
<dbReference type="EMBL" id="VICH01000007">
    <property type="protein sequence ID" value="TQV67160.1"/>
    <property type="molecule type" value="Genomic_DNA"/>
</dbReference>
<feature type="signal peptide" evidence="1">
    <location>
        <begin position="1"/>
        <end position="28"/>
    </location>
</feature>
<name>A0A545SQA3_9RHOB</name>
<protein>
    <recommendedName>
        <fullName evidence="4">Pectinacetylesterase</fullName>
    </recommendedName>
</protein>